<keyword evidence="3" id="KW-0808">Transferase</keyword>
<dbReference type="Proteomes" id="UP000594749">
    <property type="component" value="Chromosome"/>
</dbReference>
<dbReference type="Pfam" id="PF02397">
    <property type="entry name" value="Bac_transf"/>
    <property type="match status" value="1"/>
</dbReference>
<dbReference type="PANTHER" id="PTHR30576:SF0">
    <property type="entry name" value="UNDECAPRENYL-PHOSPHATE N-ACETYLGALACTOSAMINYL 1-PHOSPHATE TRANSFERASE-RELATED"/>
    <property type="match status" value="1"/>
</dbReference>
<protein>
    <submittedName>
        <fullName evidence="3">Sugar transferase</fullName>
    </submittedName>
</protein>
<organism evidence="3 4">
    <name type="scientific">Campylobacter corcagiensis</name>
    <dbReference type="NCBI Taxonomy" id="1448857"/>
    <lineage>
        <taxon>Bacteria</taxon>
        <taxon>Pseudomonadati</taxon>
        <taxon>Campylobacterota</taxon>
        <taxon>Epsilonproteobacteria</taxon>
        <taxon>Campylobacterales</taxon>
        <taxon>Campylobacteraceae</taxon>
        <taxon>Campylobacter</taxon>
    </lineage>
</organism>
<gene>
    <name evidence="3" type="ORF">IMC76_06155</name>
</gene>
<dbReference type="AlphaFoldDB" id="A0A7M1LDZ9"/>
<dbReference type="RefSeq" id="WP_025803261.1">
    <property type="nucleotide sequence ID" value="NZ_CP053842.1"/>
</dbReference>
<name>A0A7M1LDZ9_9BACT</name>
<evidence type="ECO:0000313" key="4">
    <source>
        <dbReference type="Proteomes" id="UP000594749"/>
    </source>
</evidence>
<dbReference type="EMBL" id="CP063078">
    <property type="protein sequence ID" value="QOQ86799.1"/>
    <property type="molecule type" value="Genomic_DNA"/>
</dbReference>
<evidence type="ECO:0000313" key="3">
    <source>
        <dbReference type="EMBL" id="QOQ86799.1"/>
    </source>
</evidence>
<evidence type="ECO:0000259" key="2">
    <source>
        <dbReference type="Pfam" id="PF02397"/>
    </source>
</evidence>
<evidence type="ECO:0000256" key="1">
    <source>
        <dbReference type="ARBA" id="ARBA00006464"/>
    </source>
</evidence>
<dbReference type="GO" id="GO:0016780">
    <property type="term" value="F:phosphotransferase activity, for other substituted phosphate groups"/>
    <property type="evidence" value="ECO:0007669"/>
    <property type="project" value="TreeGrafter"/>
</dbReference>
<dbReference type="InterPro" id="IPR003362">
    <property type="entry name" value="Bact_transf"/>
</dbReference>
<dbReference type="OrthoDB" id="9808602at2"/>
<proteinExistence type="inferred from homology"/>
<accession>A0A7M1LDZ9</accession>
<reference evidence="3 4" key="1">
    <citation type="submission" date="2020-10" db="EMBL/GenBank/DDBJ databases">
        <title>Campylobacter and Helicobacter PacBio genomes.</title>
        <authorList>
            <person name="Lane C."/>
        </authorList>
    </citation>
    <scope>NUCLEOTIDE SEQUENCE [LARGE SCALE GENOMIC DNA]</scope>
    <source>
        <strain evidence="3 4">2016D-0077</strain>
    </source>
</reference>
<keyword evidence="4" id="KW-1185">Reference proteome</keyword>
<dbReference type="PANTHER" id="PTHR30576">
    <property type="entry name" value="COLANIC BIOSYNTHESIS UDP-GLUCOSE LIPID CARRIER TRANSFERASE"/>
    <property type="match status" value="1"/>
</dbReference>
<feature type="domain" description="Bacterial sugar transferase" evidence="2">
    <location>
        <begin position="124"/>
        <end position="304"/>
    </location>
</feature>
<sequence length="309" mass="37406">MIILGNKYKFNEIELKKLNRKFKNLKFLEYNNQNSVLTRKNIKDILKKDYHKYIVLNTHMNLDPKMVRFLTLLQFKYKKKYLKVLSIQKFLEKELCKIYIPDELNNLNFLSEIKPYNKFELFIKRSIDIVGALILWVINLAIKPYIKKKIKEQSPGKLYFIQKRVGLNTKEFGCCKFRTMHENSYFEKYTKKDDDRVFAFGKFMRKTRLDELPQCINVLKGDMHLVGPRAEWNILVKEYEKEIPYYNERHLVRPGITGWAQVNYPYGENLYDTKQKLMYDLYYIKHWSLWLEIKIVFKTLFIVINKEGI</sequence>
<comment type="similarity">
    <text evidence="1">Belongs to the bacterial sugar transferase family.</text>
</comment>